<dbReference type="Proteomes" id="UP000567246">
    <property type="component" value="Unassembled WGS sequence"/>
</dbReference>
<sequence length="43" mass="4598">MSTTTTATPLTVPELIAAIRSISDEIRAIQADLAASNAQERNR</sequence>
<dbReference type="EMBL" id="JACHMW010000001">
    <property type="protein sequence ID" value="MBB5849018.1"/>
    <property type="molecule type" value="Genomic_DNA"/>
</dbReference>
<evidence type="ECO:0000313" key="2">
    <source>
        <dbReference type="Proteomes" id="UP000567246"/>
    </source>
</evidence>
<organism evidence="1 2">
    <name type="scientific">Micrococcus endophyticus</name>
    <dbReference type="NCBI Taxonomy" id="455343"/>
    <lineage>
        <taxon>Bacteria</taxon>
        <taxon>Bacillati</taxon>
        <taxon>Actinomycetota</taxon>
        <taxon>Actinomycetes</taxon>
        <taxon>Micrococcales</taxon>
        <taxon>Micrococcaceae</taxon>
        <taxon>Micrococcus</taxon>
    </lineage>
</organism>
<gene>
    <name evidence="1" type="ORF">HDA33_001582</name>
</gene>
<dbReference type="RefSeq" id="WP_276510930.1">
    <property type="nucleotide sequence ID" value="NZ_BAABAG010000013.1"/>
</dbReference>
<accession>A0A7W9JJE2</accession>
<comment type="caution">
    <text evidence="1">The sequence shown here is derived from an EMBL/GenBank/DDBJ whole genome shotgun (WGS) entry which is preliminary data.</text>
</comment>
<keyword evidence="2" id="KW-1185">Reference proteome</keyword>
<reference evidence="1 2" key="1">
    <citation type="submission" date="2020-08" db="EMBL/GenBank/DDBJ databases">
        <title>Sequencing the genomes of 1000 actinobacteria strains.</title>
        <authorList>
            <person name="Klenk H.-P."/>
        </authorList>
    </citation>
    <scope>NUCLEOTIDE SEQUENCE [LARGE SCALE GENOMIC DNA]</scope>
    <source>
        <strain evidence="1 2">DSM 17945</strain>
    </source>
</reference>
<proteinExistence type="predicted"/>
<protein>
    <submittedName>
        <fullName evidence="1">Uncharacterized protein</fullName>
    </submittedName>
</protein>
<name>A0A7W9JJE2_9MICC</name>
<dbReference type="AlphaFoldDB" id="A0A7W9JJE2"/>
<evidence type="ECO:0000313" key="1">
    <source>
        <dbReference type="EMBL" id="MBB5849018.1"/>
    </source>
</evidence>